<dbReference type="HOGENOM" id="CLU_044883_0_0_1"/>
<feature type="compositionally biased region" description="Basic and acidic residues" evidence="1">
    <location>
        <begin position="294"/>
        <end position="319"/>
    </location>
</feature>
<feature type="region of interest" description="Disordered" evidence="1">
    <location>
        <begin position="294"/>
        <end position="325"/>
    </location>
</feature>
<keyword evidence="3" id="KW-1185">Reference proteome</keyword>
<feature type="compositionally biased region" description="Polar residues" evidence="1">
    <location>
        <begin position="1"/>
        <end position="16"/>
    </location>
</feature>
<feature type="region of interest" description="Disordered" evidence="1">
    <location>
        <begin position="1"/>
        <end position="38"/>
    </location>
</feature>
<dbReference type="OrthoDB" id="3262173at2759"/>
<name>A0A0C2TPY7_AMAMK</name>
<evidence type="ECO:0000313" key="2">
    <source>
        <dbReference type="EMBL" id="KIL69299.1"/>
    </source>
</evidence>
<dbReference type="STRING" id="946122.A0A0C2TPY7"/>
<accession>A0A0C2TPY7</accession>
<dbReference type="Proteomes" id="UP000054549">
    <property type="component" value="Unassembled WGS sequence"/>
</dbReference>
<reference evidence="2 3" key="1">
    <citation type="submission" date="2014-04" db="EMBL/GenBank/DDBJ databases">
        <title>Evolutionary Origins and Diversification of the Mycorrhizal Mutualists.</title>
        <authorList>
            <consortium name="DOE Joint Genome Institute"/>
            <consortium name="Mycorrhizal Genomics Consortium"/>
            <person name="Kohler A."/>
            <person name="Kuo A."/>
            <person name="Nagy L.G."/>
            <person name="Floudas D."/>
            <person name="Copeland A."/>
            <person name="Barry K.W."/>
            <person name="Cichocki N."/>
            <person name="Veneault-Fourrey C."/>
            <person name="LaButti K."/>
            <person name="Lindquist E.A."/>
            <person name="Lipzen A."/>
            <person name="Lundell T."/>
            <person name="Morin E."/>
            <person name="Murat C."/>
            <person name="Riley R."/>
            <person name="Ohm R."/>
            <person name="Sun H."/>
            <person name="Tunlid A."/>
            <person name="Henrissat B."/>
            <person name="Grigoriev I.V."/>
            <person name="Hibbett D.S."/>
            <person name="Martin F."/>
        </authorList>
    </citation>
    <scope>NUCLEOTIDE SEQUENCE [LARGE SCALE GENOMIC DNA]</scope>
    <source>
        <strain evidence="2 3">Koide BX008</strain>
    </source>
</reference>
<protein>
    <submittedName>
        <fullName evidence="2">Uncharacterized protein</fullName>
    </submittedName>
</protein>
<sequence length="355" mass="40187">MLSKPGKSSSEKQTGPNADADGDSSFAESIQTGQKLRRTEEERVLYFKNQPECTDIEPHRVRCIRCGSFVNLGKNRAYTVRPWEAHRAKCDATVVDAPHKNNTVAGNSELDSKDAESSMGLSTSERVYRSESERKAYLETDDQVEEVQPDQVKCRRCWKWIRLSTKQTYALYHWRQHRERCPASTPSNRVVTAARKLQLVNDPQAKLFDVKQVECSACGVDVTLEGHGDYNLTKWDEHKVNCHLLDRSAVSELERSPNDPSEAVNIIPFPTDDNKAEECIPGLEQCSGESLKRVRSDSDAHPDMEYDRPVTRPRTEHYTASDADAPGTLGWVLEPFRAFVRGFRESLRANSPQNT</sequence>
<dbReference type="EMBL" id="KN818226">
    <property type="protein sequence ID" value="KIL69299.1"/>
    <property type="molecule type" value="Genomic_DNA"/>
</dbReference>
<gene>
    <name evidence="2" type="ORF">M378DRAFT_119276</name>
</gene>
<evidence type="ECO:0000256" key="1">
    <source>
        <dbReference type="SAM" id="MobiDB-lite"/>
    </source>
</evidence>
<feature type="region of interest" description="Disordered" evidence="1">
    <location>
        <begin position="101"/>
        <end position="123"/>
    </location>
</feature>
<proteinExistence type="predicted"/>
<dbReference type="AlphaFoldDB" id="A0A0C2TPY7"/>
<dbReference type="InParanoid" id="A0A0C2TPY7"/>
<organism evidence="2 3">
    <name type="scientific">Amanita muscaria (strain Koide BX008)</name>
    <dbReference type="NCBI Taxonomy" id="946122"/>
    <lineage>
        <taxon>Eukaryota</taxon>
        <taxon>Fungi</taxon>
        <taxon>Dikarya</taxon>
        <taxon>Basidiomycota</taxon>
        <taxon>Agaricomycotina</taxon>
        <taxon>Agaricomycetes</taxon>
        <taxon>Agaricomycetidae</taxon>
        <taxon>Agaricales</taxon>
        <taxon>Pluteineae</taxon>
        <taxon>Amanitaceae</taxon>
        <taxon>Amanita</taxon>
    </lineage>
</organism>
<evidence type="ECO:0000313" key="3">
    <source>
        <dbReference type="Proteomes" id="UP000054549"/>
    </source>
</evidence>